<comment type="caution">
    <text evidence="9">The sequence shown here is derived from an EMBL/GenBank/DDBJ whole genome shotgun (WGS) entry which is preliminary data.</text>
</comment>
<dbReference type="NCBIfam" id="NF003806">
    <property type="entry name" value="PRK05395.1-3"/>
    <property type="match status" value="1"/>
</dbReference>
<dbReference type="CDD" id="cd00466">
    <property type="entry name" value="DHQase_II"/>
    <property type="match status" value="1"/>
</dbReference>
<reference evidence="9 10" key="1">
    <citation type="submission" date="2023-05" db="EMBL/GenBank/DDBJ databases">
        <title>Rombocin, a short stable natural nisin variant, displays selective antimicrobial activity against Listeria monocytogenes and employs dual mode of action to kill target bacterial strains.</title>
        <authorList>
            <person name="Wambui J."/>
            <person name="Stephan R."/>
            <person name="Kuipers O.P."/>
        </authorList>
    </citation>
    <scope>NUCLEOTIDE SEQUENCE [LARGE SCALE GENOMIC DNA]</scope>
    <source>
        <strain evidence="9 10">RC002</strain>
    </source>
</reference>
<name>A0ABT7E8E6_9FIRM</name>
<dbReference type="Gene3D" id="3.40.50.9100">
    <property type="entry name" value="Dehydroquinase, class II"/>
    <property type="match status" value="1"/>
</dbReference>
<evidence type="ECO:0000256" key="5">
    <source>
        <dbReference type="ARBA" id="ARBA00012060"/>
    </source>
</evidence>
<evidence type="ECO:0000256" key="4">
    <source>
        <dbReference type="ARBA" id="ARBA00011193"/>
    </source>
</evidence>
<keyword evidence="6 8" id="KW-0057">Aromatic amino acid biosynthesis</keyword>
<feature type="binding site" evidence="8">
    <location>
        <position position="81"/>
    </location>
    <ligand>
        <name>substrate</name>
    </ligand>
</feature>
<feature type="site" description="Transition state stabilizer" evidence="8">
    <location>
        <position position="17"/>
    </location>
</feature>
<dbReference type="EC" id="4.2.1.10" evidence="5 8"/>
<sequence>MNIIVINGPNLNMLGKREKSIYGKNTLSDLETYIKEEFKVSENDLCIDFFQSNHEGCIIDKIHDAMGIYDGIVINPGAFTHYSYAIHDAIKSIDIDVVEVHISNIHQREEFRQKSVTAKACIGQISGLGFDSYIFGIRALMNQNKILY</sequence>
<feature type="active site" description="Proton acceptor" evidence="8">
    <location>
        <position position="22"/>
    </location>
</feature>
<dbReference type="InterPro" id="IPR036441">
    <property type="entry name" value="DHquinase_II_sf"/>
</dbReference>
<feature type="binding site" evidence="8">
    <location>
        <position position="75"/>
    </location>
    <ligand>
        <name>substrate</name>
    </ligand>
</feature>
<feature type="active site" description="Proton donor" evidence="8">
    <location>
        <position position="101"/>
    </location>
</feature>
<comment type="function">
    <text evidence="8">Catalyzes a trans-dehydration via an enolate intermediate.</text>
</comment>
<proteinExistence type="inferred from homology"/>
<comment type="pathway">
    <text evidence="2 8">Metabolic intermediate biosynthesis; chorismate biosynthesis; chorismate from D-erythrose 4-phosphate and phosphoenolpyruvate: step 3/7.</text>
</comment>
<evidence type="ECO:0000256" key="2">
    <source>
        <dbReference type="ARBA" id="ARBA00004902"/>
    </source>
</evidence>
<feature type="binding site" evidence="8">
    <location>
        <begin position="102"/>
        <end position="103"/>
    </location>
    <ligand>
        <name>substrate</name>
    </ligand>
</feature>
<evidence type="ECO:0000256" key="1">
    <source>
        <dbReference type="ARBA" id="ARBA00001864"/>
    </source>
</evidence>
<dbReference type="InterPro" id="IPR001874">
    <property type="entry name" value="DHquinase_II"/>
</dbReference>
<evidence type="ECO:0000256" key="7">
    <source>
        <dbReference type="ARBA" id="ARBA00023239"/>
    </source>
</evidence>
<dbReference type="PANTHER" id="PTHR21272:SF3">
    <property type="entry name" value="CATABOLIC 3-DEHYDROQUINASE"/>
    <property type="match status" value="1"/>
</dbReference>
<dbReference type="RefSeq" id="WP_284132159.1">
    <property type="nucleotide sequence ID" value="NZ_JASKYM010000002.1"/>
</dbReference>
<protein>
    <recommendedName>
        <fullName evidence="5 8">3-dehydroquinate dehydratase</fullName>
        <shortName evidence="8">3-dehydroquinase</shortName>
        <ecNumber evidence="5 8">4.2.1.10</ecNumber>
    </recommendedName>
    <alternativeName>
        <fullName evidence="8">Type II DHQase</fullName>
    </alternativeName>
</protein>
<evidence type="ECO:0000256" key="8">
    <source>
        <dbReference type="HAMAP-Rule" id="MF_00169"/>
    </source>
</evidence>
<organism evidence="9 10">
    <name type="scientific">Romboutsia sedimentorum</name>
    <dbReference type="NCBI Taxonomy" id="1368474"/>
    <lineage>
        <taxon>Bacteria</taxon>
        <taxon>Bacillati</taxon>
        <taxon>Bacillota</taxon>
        <taxon>Clostridia</taxon>
        <taxon>Peptostreptococcales</taxon>
        <taxon>Peptostreptococcaceae</taxon>
        <taxon>Romboutsia</taxon>
    </lineage>
</organism>
<dbReference type="Pfam" id="PF01220">
    <property type="entry name" value="DHquinase_II"/>
    <property type="match status" value="1"/>
</dbReference>
<dbReference type="EMBL" id="JASKYM010000002">
    <property type="protein sequence ID" value="MDK2563205.1"/>
    <property type="molecule type" value="Genomic_DNA"/>
</dbReference>
<evidence type="ECO:0000313" key="9">
    <source>
        <dbReference type="EMBL" id="MDK2563205.1"/>
    </source>
</evidence>
<comment type="catalytic activity">
    <reaction evidence="1 8">
        <text>3-dehydroquinate = 3-dehydroshikimate + H2O</text>
        <dbReference type="Rhea" id="RHEA:21096"/>
        <dbReference type="ChEBI" id="CHEBI:15377"/>
        <dbReference type="ChEBI" id="CHEBI:16630"/>
        <dbReference type="ChEBI" id="CHEBI:32364"/>
        <dbReference type="EC" id="4.2.1.10"/>
    </reaction>
</comment>
<dbReference type="SUPFAM" id="SSF52304">
    <property type="entry name" value="Type II 3-dehydroquinate dehydratase"/>
    <property type="match status" value="1"/>
</dbReference>
<evidence type="ECO:0000313" key="10">
    <source>
        <dbReference type="Proteomes" id="UP001301012"/>
    </source>
</evidence>
<dbReference type="GO" id="GO:0003855">
    <property type="term" value="F:3-dehydroquinate dehydratase activity"/>
    <property type="evidence" value="ECO:0007669"/>
    <property type="project" value="UniProtKB-EC"/>
</dbReference>
<keyword evidence="8" id="KW-0028">Amino-acid biosynthesis</keyword>
<evidence type="ECO:0000256" key="3">
    <source>
        <dbReference type="ARBA" id="ARBA00011037"/>
    </source>
</evidence>
<dbReference type="NCBIfam" id="NF003805">
    <property type="entry name" value="PRK05395.1-2"/>
    <property type="match status" value="1"/>
</dbReference>
<keyword evidence="10" id="KW-1185">Reference proteome</keyword>
<gene>
    <name evidence="8 9" type="primary">aroQ</name>
    <name evidence="9" type="ORF">QOZ84_06565</name>
</gene>
<accession>A0ABT7E8E6</accession>
<dbReference type="NCBIfam" id="TIGR01088">
    <property type="entry name" value="aroQ"/>
    <property type="match status" value="1"/>
</dbReference>
<dbReference type="HAMAP" id="MF_00169">
    <property type="entry name" value="AroQ"/>
    <property type="match status" value="1"/>
</dbReference>
<dbReference type="PIRSF" id="PIRSF001399">
    <property type="entry name" value="DHquinase_II"/>
    <property type="match status" value="1"/>
</dbReference>
<comment type="similarity">
    <text evidence="3 8">Belongs to the type-II 3-dehydroquinase family.</text>
</comment>
<dbReference type="NCBIfam" id="NF003807">
    <property type="entry name" value="PRK05395.1-4"/>
    <property type="match status" value="1"/>
</dbReference>
<dbReference type="Proteomes" id="UP001301012">
    <property type="component" value="Unassembled WGS sequence"/>
</dbReference>
<evidence type="ECO:0000256" key="6">
    <source>
        <dbReference type="ARBA" id="ARBA00023141"/>
    </source>
</evidence>
<keyword evidence="7 8" id="KW-0456">Lyase</keyword>
<comment type="subunit">
    <text evidence="4 8">Homododecamer.</text>
</comment>
<feature type="binding site" evidence="8">
    <location>
        <position position="112"/>
    </location>
    <ligand>
        <name>substrate</name>
    </ligand>
</feature>
<feature type="binding site" evidence="8">
    <location>
        <position position="88"/>
    </location>
    <ligand>
        <name>substrate</name>
    </ligand>
</feature>
<dbReference type="PROSITE" id="PS01029">
    <property type="entry name" value="DEHYDROQUINASE_II"/>
    <property type="match status" value="1"/>
</dbReference>
<dbReference type="InterPro" id="IPR018509">
    <property type="entry name" value="DHquinase_II_CS"/>
</dbReference>
<dbReference type="PANTHER" id="PTHR21272">
    <property type="entry name" value="CATABOLIC 3-DEHYDROQUINASE"/>
    <property type="match status" value="1"/>
</dbReference>